<protein>
    <submittedName>
        <fullName evidence="5">Uncharacterized protein</fullName>
    </submittedName>
</protein>
<feature type="coiled-coil region" evidence="1">
    <location>
        <begin position="257"/>
        <end position="331"/>
    </location>
</feature>
<dbReference type="Proteomes" id="UP001591681">
    <property type="component" value="Unassembled WGS sequence"/>
</dbReference>
<evidence type="ECO:0000256" key="1">
    <source>
        <dbReference type="SAM" id="Coils"/>
    </source>
</evidence>
<proteinExistence type="predicted"/>
<keyword evidence="6" id="KW-1185">Reference proteome</keyword>
<dbReference type="InterPro" id="IPR049144">
    <property type="entry name" value="FAM186A_B_N"/>
</dbReference>
<reference evidence="5 6" key="1">
    <citation type="submission" date="2024-09" db="EMBL/GenBank/DDBJ databases">
        <title>A chromosome-level genome assembly of Gray's grenadier anchovy, Coilia grayii.</title>
        <authorList>
            <person name="Fu Z."/>
        </authorList>
    </citation>
    <scope>NUCLEOTIDE SEQUENCE [LARGE SCALE GENOMIC DNA]</scope>
    <source>
        <strain evidence="5">G4</strain>
        <tissue evidence="5">Muscle</tissue>
    </source>
</reference>
<feature type="domain" description="FAM186A/B C-terminal" evidence="3">
    <location>
        <begin position="680"/>
        <end position="903"/>
    </location>
</feature>
<dbReference type="InterPro" id="IPR049146">
    <property type="entry name" value="FAM186A_B_C"/>
</dbReference>
<accession>A0ABD1KYM7</accession>
<feature type="domain" description="FAM186A/B N-terminal" evidence="4">
    <location>
        <begin position="20"/>
        <end position="272"/>
    </location>
</feature>
<evidence type="ECO:0000259" key="4">
    <source>
        <dbReference type="Pfam" id="PF20870"/>
    </source>
</evidence>
<feature type="region of interest" description="Disordered" evidence="2">
    <location>
        <begin position="581"/>
        <end position="634"/>
    </location>
</feature>
<evidence type="ECO:0000313" key="5">
    <source>
        <dbReference type="EMBL" id="KAL2104274.1"/>
    </source>
</evidence>
<sequence>MSGQAKPDNVSTSTDIGDTAPLAVQAVLKKISETELARAKRHIVEEVETILARVNAAMCGLHMANSILEEENGKFDEQVEGESRMKSLADIKNFLNSTINKKNDLITASRGLENIADDFAAIEADKNFIEVDNITQAWVARKEADVFAAMSNIESGVLRLRQLCGKFFTMRTNATKKEHAEKKVNDVWCWWKETRVDARMLMKIQEMQPPSTESMLKDALLGHKAATDLSFMLEDMAKALAHNKAMKLAFQFAQTGLSNLSRALKERSHEVQALQNEVDKVQAKETLAEVEKLLNKLNLAKARTTQLIHENNALKGNNGQLLKQIEELKSQLLDEKAISTALPTSAHAPAKPKHKQPKQEQVQIQPTPETQIIYVEKDRCEKQAEPVTIPVVSKEELKDEEEQGQEEVSVFLEVEKESKKLQGTFQVYVFDLVKKALEKNMPDELNQLELDDHRANDAIQLYHILQSNLHSTFEKIMSNMNISFTSGIVDLPVKDEHLQPFQFVDNEAIPGQMLQDISKSMKTSDEDFASVSKSVKGLQENLGDQARDVYQQLQNTHDKSKKQSCKMRLVLENLVEVYNDIHSQPREDTEKKPLPQKRHSPHLPPVAEKPKLRQLSPPKKLSPKIPPKVRKTPIMKTNTPQSLEVPQIPAKPFRELLERYEKELLSEPESILKDEGRGGKYQLRMECHLTNLRVLHQALLKEDISTELYCLAKDLIKYCMNINEMRLASLVRKFIAHQTLERVRSNLNARVFSAREHNDGLELRDLYMFLVKMEWYKSSVMKRWNARQMTIEDERQTCLAKILHLFRQFELDLGMTLVKPYICAVQSQVQFPTIKSQFSLNVGCYHHARTRVTPLSFLIKTEPSVLPQPCVREICTPTVTATWNFDVTMDNMQLASKKPVMLSVPPTFPRLREMDIAQGRQRALRTAQAR</sequence>
<evidence type="ECO:0000313" key="6">
    <source>
        <dbReference type="Proteomes" id="UP001591681"/>
    </source>
</evidence>
<dbReference type="Pfam" id="PF20865">
    <property type="entry name" value="FAM186A-B_C"/>
    <property type="match status" value="1"/>
</dbReference>
<feature type="region of interest" description="Disordered" evidence="2">
    <location>
        <begin position="346"/>
        <end position="368"/>
    </location>
</feature>
<dbReference type="EMBL" id="JBHFQA010000001">
    <property type="protein sequence ID" value="KAL2104274.1"/>
    <property type="molecule type" value="Genomic_DNA"/>
</dbReference>
<dbReference type="Pfam" id="PF20870">
    <property type="entry name" value="FAM186A-B_N"/>
    <property type="match status" value="1"/>
</dbReference>
<dbReference type="AlphaFoldDB" id="A0ABD1KYM7"/>
<evidence type="ECO:0000256" key="2">
    <source>
        <dbReference type="SAM" id="MobiDB-lite"/>
    </source>
</evidence>
<keyword evidence="1" id="KW-0175">Coiled coil</keyword>
<feature type="compositionally biased region" description="Basic and acidic residues" evidence="2">
    <location>
        <begin position="583"/>
        <end position="593"/>
    </location>
</feature>
<evidence type="ECO:0000259" key="3">
    <source>
        <dbReference type="Pfam" id="PF20865"/>
    </source>
</evidence>
<gene>
    <name evidence="5" type="ORF">ACEWY4_001142</name>
</gene>
<name>A0ABD1KYM7_9TELE</name>
<comment type="caution">
    <text evidence="5">The sequence shown here is derived from an EMBL/GenBank/DDBJ whole genome shotgun (WGS) entry which is preliminary data.</text>
</comment>
<organism evidence="5 6">
    <name type="scientific">Coilia grayii</name>
    <name type="common">Gray's grenadier anchovy</name>
    <dbReference type="NCBI Taxonomy" id="363190"/>
    <lineage>
        <taxon>Eukaryota</taxon>
        <taxon>Metazoa</taxon>
        <taxon>Chordata</taxon>
        <taxon>Craniata</taxon>
        <taxon>Vertebrata</taxon>
        <taxon>Euteleostomi</taxon>
        <taxon>Actinopterygii</taxon>
        <taxon>Neopterygii</taxon>
        <taxon>Teleostei</taxon>
        <taxon>Clupei</taxon>
        <taxon>Clupeiformes</taxon>
        <taxon>Clupeoidei</taxon>
        <taxon>Engraulidae</taxon>
        <taxon>Coilinae</taxon>
        <taxon>Coilia</taxon>
    </lineage>
</organism>